<name>A0A839Z8W0_9HYPH</name>
<dbReference type="PANTHER" id="PTHR43657">
    <property type="entry name" value="TRYPTOPHAN RNA-BINDING ATTENUATOR PROTEIN-LIKE PROTEIN"/>
    <property type="match status" value="1"/>
</dbReference>
<dbReference type="InterPro" id="IPR002838">
    <property type="entry name" value="AIM24"/>
</dbReference>
<keyword evidence="2" id="KW-1185">Reference proteome</keyword>
<dbReference type="RefSeq" id="WP_183188968.1">
    <property type="nucleotide sequence ID" value="NZ_JACICD010000002.1"/>
</dbReference>
<reference evidence="1 2" key="1">
    <citation type="submission" date="2020-08" db="EMBL/GenBank/DDBJ databases">
        <title>Genomic Encyclopedia of Type Strains, Phase IV (KMG-IV): sequencing the most valuable type-strain genomes for metagenomic binning, comparative biology and taxonomic classification.</title>
        <authorList>
            <person name="Goeker M."/>
        </authorList>
    </citation>
    <scope>NUCLEOTIDE SEQUENCE [LARGE SCALE GENOMIC DNA]</scope>
    <source>
        <strain evidence="1 2">DSM 5895</strain>
    </source>
</reference>
<proteinExistence type="predicted"/>
<gene>
    <name evidence="1" type="ORF">FHS55_001400</name>
</gene>
<dbReference type="InterPro" id="IPR036983">
    <property type="entry name" value="AIM24_sf"/>
</dbReference>
<organism evidence="1 2">
    <name type="scientific">Ancylobacter tetraedralis</name>
    <dbReference type="NCBI Taxonomy" id="217068"/>
    <lineage>
        <taxon>Bacteria</taxon>
        <taxon>Pseudomonadati</taxon>
        <taxon>Pseudomonadota</taxon>
        <taxon>Alphaproteobacteria</taxon>
        <taxon>Hyphomicrobiales</taxon>
        <taxon>Xanthobacteraceae</taxon>
        <taxon>Ancylobacter</taxon>
    </lineage>
</organism>
<dbReference type="AlphaFoldDB" id="A0A839Z8W0"/>
<dbReference type="Proteomes" id="UP000533469">
    <property type="component" value="Unassembled WGS sequence"/>
</dbReference>
<evidence type="ECO:0000313" key="2">
    <source>
        <dbReference type="Proteomes" id="UP000533469"/>
    </source>
</evidence>
<protein>
    <submittedName>
        <fullName evidence="1">Uncharacterized protein (TIGR00266 family)</fullName>
    </submittedName>
</protein>
<dbReference type="InterPro" id="IPR016031">
    <property type="entry name" value="Trp_RNA-bd_attenuator-like_dom"/>
</dbReference>
<dbReference type="Pfam" id="PF01987">
    <property type="entry name" value="AIM24"/>
    <property type="match status" value="1"/>
</dbReference>
<dbReference type="Gene3D" id="3.60.160.10">
    <property type="entry name" value="Mitochondrial biogenesis AIM24"/>
    <property type="match status" value="1"/>
</dbReference>
<dbReference type="PANTHER" id="PTHR43657:SF1">
    <property type="entry name" value="ALTERED INHERITANCE OF MITOCHONDRIA PROTEIN 24, MITOCHONDRIAL"/>
    <property type="match status" value="1"/>
</dbReference>
<evidence type="ECO:0000313" key="1">
    <source>
        <dbReference type="EMBL" id="MBB3770805.1"/>
    </source>
</evidence>
<comment type="caution">
    <text evidence="1">The sequence shown here is derived from an EMBL/GenBank/DDBJ whole genome shotgun (WGS) entry which is preliminary data.</text>
</comment>
<dbReference type="SUPFAM" id="SSF51219">
    <property type="entry name" value="TRAP-like"/>
    <property type="match status" value="1"/>
</dbReference>
<accession>A0A839Z8W0</accession>
<sequence length="233" mass="23948">MRSKIIGTVLPVLEIGLEPGESVVGVPDQLSWMSGDVTLTTSTSGAGASGGGLFGLVSRAVSGGGLFMTEFAAQRGPGNVAFAAKLPGSIVEVEVSPGRGYLVHRHGFVCGTPGIEVASAFQQSLGGAVFGGEGFILQKLSGSAKAWIEVGGEIVTYDLQPGQFLLVHPGHVGFFEESVSFELTALRGIKNALFGGDGLFLVKLSGPGKVWLQTLTAPGLAHTISPYLPPRQG</sequence>
<dbReference type="EMBL" id="JACICD010000002">
    <property type="protein sequence ID" value="MBB3770805.1"/>
    <property type="molecule type" value="Genomic_DNA"/>
</dbReference>